<sequence>MSNSFFDDGSRVDRFSKRRKNTKLMNTLIVLAVLLSVFLVFTFVFNDDEEQANKSESDTRQQTESEETGADTGNENDSSEQSEAGTENGTSDEGQENADDESSSQTEENSDLNTEEATVTESEDPNVLKVIEKDWEPIGTEQEEPHETTYEKGTADWEEMWSAAAYATGLGSDYISWWVTNGGGPQRVKITISDKAETQTYRVYLQWVPNEGWKPEKVEVLKENDIKQKHFSDDIEGEDTDQEESEKEEGQQQESGE</sequence>
<comment type="caution">
    <text evidence="4">The sequence shown here is derived from an EMBL/GenBank/DDBJ whole genome shotgun (WGS) entry which is preliminary data.</text>
</comment>
<keyword evidence="2" id="KW-0812">Transmembrane</keyword>
<dbReference type="InterPro" id="IPR009988">
    <property type="entry name" value="DUF1510"/>
</dbReference>
<reference evidence="4 5" key="1">
    <citation type="journal article" date="2019" name="Int. J. Syst. Evol. Microbiol.">
        <title>The Global Catalogue of Microorganisms (GCM) 10K type strain sequencing project: providing services to taxonomists for standard genome sequencing and annotation.</title>
        <authorList>
            <consortium name="The Broad Institute Genomics Platform"/>
            <consortium name="The Broad Institute Genome Sequencing Center for Infectious Disease"/>
            <person name="Wu L."/>
            <person name="Ma J."/>
        </authorList>
    </citation>
    <scope>NUCLEOTIDE SEQUENCE [LARGE SCALE GENOMIC DNA]</scope>
    <source>
        <strain evidence="4 5">JCM 12389</strain>
    </source>
</reference>
<keyword evidence="2" id="KW-1133">Transmembrane helix</keyword>
<feature type="compositionally biased region" description="Basic and acidic residues" evidence="1">
    <location>
        <begin position="223"/>
        <end position="233"/>
    </location>
</feature>
<feature type="compositionally biased region" description="Acidic residues" evidence="1">
    <location>
        <begin position="234"/>
        <end position="247"/>
    </location>
</feature>
<protein>
    <submittedName>
        <fullName evidence="4">YrrS family protein</fullName>
    </submittedName>
</protein>
<dbReference type="EMBL" id="BAAADO010000001">
    <property type="protein sequence ID" value="GAA0483054.1"/>
    <property type="molecule type" value="Genomic_DNA"/>
</dbReference>
<name>A0ABN1ASN3_9BACI</name>
<feature type="compositionally biased region" description="Acidic residues" evidence="1">
    <location>
        <begin position="93"/>
        <end position="114"/>
    </location>
</feature>
<feature type="compositionally biased region" description="Basic and acidic residues" evidence="1">
    <location>
        <begin position="51"/>
        <end position="63"/>
    </location>
</feature>
<feature type="region of interest" description="Disordered" evidence="1">
    <location>
        <begin position="50"/>
        <end position="126"/>
    </location>
</feature>
<keyword evidence="2" id="KW-0472">Membrane</keyword>
<dbReference type="RefSeq" id="WP_343837189.1">
    <property type="nucleotide sequence ID" value="NZ_BAAADO010000001.1"/>
</dbReference>
<accession>A0ABN1ASN3</accession>
<evidence type="ECO:0000313" key="5">
    <source>
        <dbReference type="Proteomes" id="UP001500880"/>
    </source>
</evidence>
<gene>
    <name evidence="4" type="ORF">GCM10008986_05050</name>
</gene>
<dbReference type="Pfam" id="PF07423">
    <property type="entry name" value="DUF1510"/>
    <property type="match status" value="1"/>
</dbReference>
<keyword evidence="5" id="KW-1185">Reference proteome</keyword>
<proteinExistence type="predicted"/>
<organism evidence="4 5">
    <name type="scientific">Salinibacillus aidingensis</name>
    <dbReference type="NCBI Taxonomy" id="237684"/>
    <lineage>
        <taxon>Bacteria</taxon>
        <taxon>Bacillati</taxon>
        <taxon>Bacillota</taxon>
        <taxon>Bacilli</taxon>
        <taxon>Bacillales</taxon>
        <taxon>Bacillaceae</taxon>
        <taxon>Salinibacillus</taxon>
    </lineage>
</organism>
<dbReference type="Proteomes" id="UP001500880">
    <property type="component" value="Unassembled WGS sequence"/>
</dbReference>
<evidence type="ECO:0000259" key="3">
    <source>
        <dbReference type="Pfam" id="PF07423"/>
    </source>
</evidence>
<evidence type="ECO:0000313" key="4">
    <source>
        <dbReference type="EMBL" id="GAA0483054.1"/>
    </source>
</evidence>
<feature type="region of interest" description="Disordered" evidence="1">
    <location>
        <begin position="223"/>
        <end position="257"/>
    </location>
</feature>
<evidence type="ECO:0000256" key="1">
    <source>
        <dbReference type="SAM" id="MobiDB-lite"/>
    </source>
</evidence>
<evidence type="ECO:0000256" key="2">
    <source>
        <dbReference type="SAM" id="Phobius"/>
    </source>
</evidence>
<feature type="transmembrane region" description="Helical" evidence="2">
    <location>
        <begin position="24"/>
        <end position="45"/>
    </location>
</feature>
<feature type="domain" description="DUF1510" evidence="3">
    <location>
        <begin position="131"/>
        <end position="221"/>
    </location>
</feature>
<feature type="compositionally biased region" description="Polar residues" evidence="1">
    <location>
        <begin position="71"/>
        <end position="92"/>
    </location>
</feature>